<dbReference type="Pfam" id="PF05043">
    <property type="entry name" value="Mga"/>
    <property type="match status" value="1"/>
</dbReference>
<dbReference type="InterPro" id="IPR050661">
    <property type="entry name" value="BglG_antiterminators"/>
</dbReference>
<gene>
    <name evidence="4" type="ORF">P7H43_08870</name>
</gene>
<comment type="caution">
    <text evidence="4">The sequence shown here is derived from an EMBL/GenBank/DDBJ whole genome shotgun (WGS) entry which is preliminary data.</text>
</comment>
<reference evidence="4" key="1">
    <citation type="submission" date="2023-03" db="EMBL/GenBank/DDBJ databases">
        <authorList>
            <person name="Shen W."/>
            <person name="Cai J."/>
        </authorList>
    </citation>
    <scope>NUCLEOTIDE SEQUENCE</scope>
    <source>
        <strain evidence="4">B226-2</strain>
    </source>
</reference>
<evidence type="ECO:0000256" key="1">
    <source>
        <dbReference type="ARBA" id="ARBA00023015"/>
    </source>
</evidence>
<evidence type="ECO:0000256" key="2">
    <source>
        <dbReference type="ARBA" id="ARBA00023163"/>
    </source>
</evidence>
<sequence length="508" mass="60369">METLLEKNLQRHYQIIKFLIYRDWEKISTISKFTQISESTVRKSIGDINRYINPAKLESSKQLGVRLILMPDQNPFFIFSALYNQSARFSILEEIFLSRHTNLTSLADHLFLSISTLKRKIGTINELLAPFDFHIDCTYMDIIGDERKICWFYFCYLIEKYGLIEKVITERDVELMDEVMQEFMNCYPFLQTPARQTYSYVNKFRTMLFINFIRIRRGHLLPSQSQNDQKHGFTFSEELTQKLFQHYHTEITSKSIYRLFYIFFNDKYAWSMTDLKQKCSLNPKINHLRVAIENTLNSIIEKENLILSNKEELMLYLYNATTYIWGPAKILYNPNEEFFINLNNYYEGFTQRVKEIINRYFLNNDLPIYVDDSVINRLLFMVVTSWDSLSDQLEQKSPTIKTGLFFNTSYEHCNFLKEDIIYHLKTRVNVDLIDATSLTSVRERMCKYDLLITNLPSLFVPECTVVSIHSNPTPKDFENILTVYNEIVNNKQDFDLSIVQKQNSIYKY</sequence>
<dbReference type="EMBL" id="JARQBJ010000004">
    <property type="protein sequence ID" value="MDT2810597.1"/>
    <property type="molecule type" value="Genomic_DNA"/>
</dbReference>
<proteinExistence type="predicted"/>
<evidence type="ECO:0000259" key="3">
    <source>
        <dbReference type="Pfam" id="PF05043"/>
    </source>
</evidence>
<dbReference type="InterPro" id="IPR007737">
    <property type="entry name" value="Mga_HTH"/>
</dbReference>
<keyword evidence="2" id="KW-0804">Transcription</keyword>
<dbReference type="Proteomes" id="UP001256711">
    <property type="component" value="Unassembled WGS sequence"/>
</dbReference>
<organism evidence="4 5">
    <name type="scientific">Enterococcus asini</name>
    <dbReference type="NCBI Taxonomy" id="57732"/>
    <lineage>
        <taxon>Bacteria</taxon>
        <taxon>Bacillati</taxon>
        <taxon>Bacillota</taxon>
        <taxon>Bacilli</taxon>
        <taxon>Lactobacillales</taxon>
        <taxon>Enterococcaceae</taxon>
        <taxon>Enterococcus</taxon>
    </lineage>
</organism>
<keyword evidence="1" id="KW-0805">Transcription regulation</keyword>
<feature type="domain" description="Mga helix-turn-helix" evidence="3">
    <location>
        <begin position="78"/>
        <end position="156"/>
    </location>
</feature>
<dbReference type="PANTHER" id="PTHR30185:SF18">
    <property type="entry name" value="TRANSCRIPTIONAL REGULATOR MTLR"/>
    <property type="match status" value="1"/>
</dbReference>
<dbReference type="Gene3D" id="1.10.10.10">
    <property type="entry name" value="Winged helix-like DNA-binding domain superfamily/Winged helix DNA-binding domain"/>
    <property type="match status" value="1"/>
</dbReference>
<evidence type="ECO:0000313" key="5">
    <source>
        <dbReference type="Proteomes" id="UP001256711"/>
    </source>
</evidence>
<evidence type="ECO:0000313" key="4">
    <source>
        <dbReference type="EMBL" id="MDT2810597.1"/>
    </source>
</evidence>
<dbReference type="InterPro" id="IPR036388">
    <property type="entry name" value="WH-like_DNA-bd_sf"/>
</dbReference>
<name>A0AAW8U1N2_9ENTE</name>
<dbReference type="RefSeq" id="WP_270597960.1">
    <property type="nucleotide sequence ID" value="NZ_JAQESC010000004.1"/>
</dbReference>
<dbReference type="AlphaFoldDB" id="A0AAW8U1N2"/>
<accession>A0AAW8U1N2</accession>
<protein>
    <submittedName>
        <fullName evidence="4">Helix-turn-helix domain-containing protein</fullName>
    </submittedName>
</protein>
<dbReference type="PANTHER" id="PTHR30185">
    <property type="entry name" value="CRYPTIC BETA-GLUCOSIDE BGL OPERON ANTITERMINATOR"/>
    <property type="match status" value="1"/>
</dbReference>